<evidence type="ECO:0000313" key="2">
    <source>
        <dbReference type="EMBL" id="KAF0896062.1"/>
    </source>
</evidence>
<protein>
    <submittedName>
        <fullName evidence="2">Uncharacterized protein</fullName>
    </submittedName>
</protein>
<gene>
    <name evidence="2" type="ORF">E2562_018179</name>
</gene>
<feature type="compositionally biased region" description="Gly residues" evidence="1">
    <location>
        <begin position="43"/>
        <end position="53"/>
    </location>
</feature>
<dbReference type="Proteomes" id="UP000479710">
    <property type="component" value="Unassembled WGS sequence"/>
</dbReference>
<name>A0A6G1C799_9ORYZ</name>
<reference evidence="2 3" key="1">
    <citation type="submission" date="2019-11" db="EMBL/GenBank/DDBJ databases">
        <title>Whole genome sequence of Oryza granulata.</title>
        <authorList>
            <person name="Li W."/>
        </authorList>
    </citation>
    <scope>NUCLEOTIDE SEQUENCE [LARGE SCALE GENOMIC DNA]</scope>
    <source>
        <strain evidence="3">cv. Menghai</strain>
        <tissue evidence="2">Leaf</tissue>
    </source>
</reference>
<comment type="caution">
    <text evidence="2">The sequence shown here is derived from an EMBL/GenBank/DDBJ whole genome shotgun (WGS) entry which is preliminary data.</text>
</comment>
<feature type="region of interest" description="Disordered" evidence="1">
    <location>
        <begin position="29"/>
        <end position="54"/>
    </location>
</feature>
<evidence type="ECO:0000256" key="1">
    <source>
        <dbReference type="SAM" id="MobiDB-lite"/>
    </source>
</evidence>
<dbReference type="AlphaFoldDB" id="A0A6G1C799"/>
<organism evidence="2 3">
    <name type="scientific">Oryza meyeriana var. granulata</name>
    <dbReference type="NCBI Taxonomy" id="110450"/>
    <lineage>
        <taxon>Eukaryota</taxon>
        <taxon>Viridiplantae</taxon>
        <taxon>Streptophyta</taxon>
        <taxon>Embryophyta</taxon>
        <taxon>Tracheophyta</taxon>
        <taxon>Spermatophyta</taxon>
        <taxon>Magnoliopsida</taxon>
        <taxon>Liliopsida</taxon>
        <taxon>Poales</taxon>
        <taxon>Poaceae</taxon>
        <taxon>BOP clade</taxon>
        <taxon>Oryzoideae</taxon>
        <taxon>Oryzeae</taxon>
        <taxon>Oryzinae</taxon>
        <taxon>Oryza</taxon>
        <taxon>Oryza meyeriana</taxon>
    </lineage>
</organism>
<keyword evidence="3" id="KW-1185">Reference proteome</keyword>
<proteinExistence type="predicted"/>
<evidence type="ECO:0000313" key="3">
    <source>
        <dbReference type="Proteomes" id="UP000479710"/>
    </source>
</evidence>
<sequence>MMGSRVAAALLRRGRDHASALMAARIPRGAPAPAPAAPRVGSGSCGSSGGGGLLTPPRTTGSVFWASRLASFHALRSIGSKVRASLCLSPLLTPLVAHVDAVIFR</sequence>
<dbReference type="EMBL" id="SPHZ02000010">
    <property type="protein sequence ID" value="KAF0896062.1"/>
    <property type="molecule type" value="Genomic_DNA"/>
</dbReference>
<accession>A0A6G1C799</accession>